<dbReference type="RefSeq" id="WP_062122413.1">
    <property type="nucleotide sequence ID" value="NZ_BAZW01000003.1"/>
</dbReference>
<sequence>MEVVKKEKYYTDNQERMAKLAKALSNPVRVYILDFLANNLDRCCYSGDMVDDLPIARSTLSEHLKELKKAGLIQGEINPPYIKYCINQANWDEAKVLFGSFFNR</sequence>
<dbReference type="Proteomes" id="UP000032900">
    <property type="component" value="Unassembled WGS sequence"/>
</dbReference>
<dbReference type="PROSITE" id="PS50987">
    <property type="entry name" value="HTH_ARSR_2"/>
    <property type="match status" value="1"/>
</dbReference>
<dbReference type="EMBL" id="BAZW01000003">
    <property type="protein sequence ID" value="GAO28462.1"/>
    <property type="molecule type" value="Genomic_DNA"/>
</dbReference>
<keyword evidence="3" id="KW-0804">Transcription</keyword>
<dbReference type="PRINTS" id="PR00778">
    <property type="entry name" value="HTHARSR"/>
</dbReference>
<evidence type="ECO:0000256" key="3">
    <source>
        <dbReference type="ARBA" id="ARBA00023163"/>
    </source>
</evidence>
<dbReference type="Pfam" id="PF01022">
    <property type="entry name" value="HTH_5"/>
    <property type="match status" value="1"/>
</dbReference>
<dbReference type="SUPFAM" id="SSF46785">
    <property type="entry name" value="Winged helix' DNA-binding domain"/>
    <property type="match status" value="1"/>
</dbReference>
<dbReference type="CDD" id="cd00090">
    <property type="entry name" value="HTH_ARSR"/>
    <property type="match status" value="1"/>
</dbReference>
<dbReference type="PANTHER" id="PTHR33154">
    <property type="entry name" value="TRANSCRIPTIONAL REGULATOR, ARSR FAMILY"/>
    <property type="match status" value="1"/>
</dbReference>
<keyword evidence="1" id="KW-0805">Transcription regulation</keyword>
<accession>A0A0E9LSB6</accession>
<dbReference type="InterPro" id="IPR051081">
    <property type="entry name" value="HTH_MetalResp_TranReg"/>
</dbReference>
<dbReference type="AlphaFoldDB" id="A0A0E9LSB6"/>
<evidence type="ECO:0000259" key="4">
    <source>
        <dbReference type="PROSITE" id="PS50987"/>
    </source>
</evidence>
<dbReference type="InterPro" id="IPR036388">
    <property type="entry name" value="WH-like_DNA-bd_sf"/>
</dbReference>
<evidence type="ECO:0000256" key="1">
    <source>
        <dbReference type="ARBA" id="ARBA00023015"/>
    </source>
</evidence>
<dbReference type="OrthoDB" id="9800049at2"/>
<dbReference type="InterPro" id="IPR036390">
    <property type="entry name" value="WH_DNA-bd_sf"/>
</dbReference>
<dbReference type="PANTHER" id="PTHR33154:SF15">
    <property type="entry name" value="REGULATORY PROTEIN ARSR"/>
    <property type="match status" value="1"/>
</dbReference>
<dbReference type="SMART" id="SM00418">
    <property type="entry name" value="HTH_ARSR"/>
    <property type="match status" value="1"/>
</dbReference>
<evidence type="ECO:0000313" key="6">
    <source>
        <dbReference type="Proteomes" id="UP000032900"/>
    </source>
</evidence>
<dbReference type="InterPro" id="IPR001845">
    <property type="entry name" value="HTH_ArsR_DNA-bd_dom"/>
</dbReference>
<proteinExistence type="predicted"/>
<evidence type="ECO:0000256" key="2">
    <source>
        <dbReference type="ARBA" id="ARBA00023125"/>
    </source>
</evidence>
<keyword evidence="2" id="KW-0238">DNA-binding</keyword>
<evidence type="ECO:0000313" key="5">
    <source>
        <dbReference type="EMBL" id="GAO28462.1"/>
    </source>
</evidence>
<keyword evidence="6" id="KW-1185">Reference proteome</keyword>
<gene>
    <name evidence="5" type="ORF">JCM15548_1559</name>
</gene>
<name>A0A0E9LSB6_9BACT</name>
<comment type="caution">
    <text evidence="5">The sequence shown here is derived from an EMBL/GenBank/DDBJ whole genome shotgun (WGS) entry which is preliminary data.</text>
</comment>
<protein>
    <submittedName>
        <fullName evidence="5">Arsenical resistance operon repressor</fullName>
    </submittedName>
</protein>
<dbReference type="GO" id="GO:0003677">
    <property type="term" value="F:DNA binding"/>
    <property type="evidence" value="ECO:0007669"/>
    <property type="project" value="UniProtKB-KW"/>
</dbReference>
<dbReference type="Gene3D" id="1.10.10.10">
    <property type="entry name" value="Winged helix-like DNA-binding domain superfamily/Winged helix DNA-binding domain"/>
    <property type="match status" value="1"/>
</dbReference>
<feature type="domain" description="HTH arsR-type" evidence="4">
    <location>
        <begin position="9"/>
        <end position="104"/>
    </location>
</feature>
<dbReference type="STRING" id="1236989.JCM15548_1559"/>
<organism evidence="5 6">
    <name type="scientific">Geofilum rubicundum JCM 15548</name>
    <dbReference type="NCBI Taxonomy" id="1236989"/>
    <lineage>
        <taxon>Bacteria</taxon>
        <taxon>Pseudomonadati</taxon>
        <taxon>Bacteroidota</taxon>
        <taxon>Bacteroidia</taxon>
        <taxon>Marinilabiliales</taxon>
        <taxon>Marinilabiliaceae</taxon>
        <taxon>Geofilum</taxon>
    </lineage>
</organism>
<reference evidence="5 6" key="1">
    <citation type="journal article" date="2015" name="Microbes Environ.">
        <title>Distribution and evolution of nitrogen fixation genes in the phylum bacteroidetes.</title>
        <authorList>
            <person name="Inoue J."/>
            <person name="Oshima K."/>
            <person name="Suda W."/>
            <person name="Sakamoto M."/>
            <person name="Iino T."/>
            <person name="Noda S."/>
            <person name="Hongoh Y."/>
            <person name="Hattori M."/>
            <person name="Ohkuma M."/>
        </authorList>
    </citation>
    <scope>NUCLEOTIDE SEQUENCE [LARGE SCALE GENOMIC DNA]</scope>
    <source>
        <strain evidence="5">JCM 15548</strain>
    </source>
</reference>
<dbReference type="InterPro" id="IPR011991">
    <property type="entry name" value="ArsR-like_HTH"/>
</dbReference>
<dbReference type="GO" id="GO:0003700">
    <property type="term" value="F:DNA-binding transcription factor activity"/>
    <property type="evidence" value="ECO:0007669"/>
    <property type="project" value="InterPro"/>
</dbReference>